<dbReference type="Proteomes" id="UP000237105">
    <property type="component" value="Unassembled WGS sequence"/>
</dbReference>
<evidence type="ECO:0000313" key="2">
    <source>
        <dbReference type="Proteomes" id="UP000237105"/>
    </source>
</evidence>
<keyword evidence="2" id="KW-1185">Reference proteome</keyword>
<organism evidence="1 2">
    <name type="scientific">Parasponia andersonii</name>
    <name type="common">Sponia andersonii</name>
    <dbReference type="NCBI Taxonomy" id="3476"/>
    <lineage>
        <taxon>Eukaryota</taxon>
        <taxon>Viridiplantae</taxon>
        <taxon>Streptophyta</taxon>
        <taxon>Embryophyta</taxon>
        <taxon>Tracheophyta</taxon>
        <taxon>Spermatophyta</taxon>
        <taxon>Magnoliopsida</taxon>
        <taxon>eudicotyledons</taxon>
        <taxon>Gunneridae</taxon>
        <taxon>Pentapetalae</taxon>
        <taxon>rosids</taxon>
        <taxon>fabids</taxon>
        <taxon>Rosales</taxon>
        <taxon>Cannabaceae</taxon>
        <taxon>Parasponia</taxon>
    </lineage>
</organism>
<sequence>MLKQSAYPKFDDCRKLISFDRLFRDVRQRIASRGKEAKFKRKNLASYRAANKKIWPKRKSDNQAKSTLLLSRSHIVDPMQFVTLIDFCLYPYVFLLLIVQD</sequence>
<comment type="caution">
    <text evidence="1">The sequence shown here is derived from an EMBL/GenBank/DDBJ whole genome shotgun (WGS) entry which is preliminary data.</text>
</comment>
<proteinExistence type="predicted"/>
<dbReference type="EMBL" id="JXTB01000024">
    <property type="protein sequence ID" value="PON75411.1"/>
    <property type="molecule type" value="Genomic_DNA"/>
</dbReference>
<reference evidence="2" key="1">
    <citation type="submission" date="2016-06" db="EMBL/GenBank/DDBJ databases">
        <title>Parallel loss of symbiosis genes in relatives of nitrogen-fixing non-legume Parasponia.</title>
        <authorList>
            <person name="Van Velzen R."/>
            <person name="Holmer R."/>
            <person name="Bu F."/>
            <person name="Rutten L."/>
            <person name="Van Zeijl A."/>
            <person name="Liu W."/>
            <person name="Santuari L."/>
            <person name="Cao Q."/>
            <person name="Sharma T."/>
            <person name="Shen D."/>
            <person name="Roswanjaya Y."/>
            <person name="Wardhani T."/>
            <person name="Kalhor M.S."/>
            <person name="Jansen J."/>
            <person name="Van den Hoogen J."/>
            <person name="Gungor B."/>
            <person name="Hartog M."/>
            <person name="Hontelez J."/>
            <person name="Verver J."/>
            <person name="Yang W.-C."/>
            <person name="Schijlen E."/>
            <person name="Repin R."/>
            <person name="Schilthuizen M."/>
            <person name="Schranz E."/>
            <person name="Heidstra R."/>
            <person name="Miyata K."/>
            <person name="Fedorova E."/>
            <person name="Kohlen W."/>
            <person name="Bisseling T."/>
            <person name="Smit S."/>
            <person name="Geurts R."/>
        </authorList>
    </citation>
    <scope>NUCLEOTIDE SEQUENCE [LARGE SCALE GENOMIC DNA]</scope>
    <source>
        <strain evidence="2">cv. WU1-14</strain>
    </source>
</reference>
<gene>
    <name evidence="1" type="ORF">PanWU01x14_043780</name>
</gene>
<evidence type="ECO:0000313" key="1">
    <source>
        <dbReference type="EMBL" id="PON75411.1"/>
    </source>
</evidence>
<accession>A0A2P5DQ67</accession>
<name>A0A2P5DQ67_PARAD</name>
<dbReference type="AlphaFoldDB" id="A0A2P5DQ67"/>
<protein>
    <submittedName>
        <fullName evidence="1">Uncharacterized protein</fullName>
    </submittedName>
</protein>